<keyword evidence="3" id="KW-1185">Reference proteome</keyword>
<dbReference type="AlphaFoldDB" id="A0A512C9L8"/>
<keyword evidence="1" id="KW-0472">Membrane</keyword>
<accession>A0A512C9L8</accession>
<keyword evidence="1" id="KW-0812">Transmembrane</keyword>
<proteinExistence type="predicted"/>
<evidence type="ECO:0000313" key="2">
    <source>
        <dbReference type="EMBL" id="GEO20898.1"/>
    </source>
</evidence>
<gene>
    <name evidence="2" type="ORF">CQA01_14320</name>
</gene>
<dbReference type="EMBL" id="BJYV01000004">
    <property type="protein sequence ID" value="GEO20898.1"/>
    <property type="molecule type" value="Genomic_DNA"/>
</dbReference>
<dbReference type="Proteomes" id="UP000321301">
    <property type="component" value="Unassembled WGS sequence"/>
</dbReference>
<reference evidence="2 3" key="1">
    <citation type="submission" date="2019-07" db="EMBL/GenBank/DDBJ databases">
        <title>Whole genome shotgun sequence of Cyclobacterium qasimii NBRC 106168.</title>
        <authorList>
            <person name="Hosoyama A."/>
            <person name="Uohara A."/>
            <person name="Ohji S."/>
            <person name="Ichikawa N."/>
        </authorList>
    </citation>
    <scope>NUCLEOTIDE SEQUENCE [LARGE SCALE GENOMIC DNA]</scope>
    <source>
        <strain evidence="2 3">NBRC 106168</strain>
    </source>
</reference>
<name>A0A512C9L8_9BACT</name>
<comment type="caution">
    <text evidence="2">The sequence shown here is derived from an EMBL/GenBank/DDBJ whole genome shotgun (WGS) entry which is preliminary data.</text>
</comment>
<protein>
    <submittedName>
        <fullName evidence="2">Uncharacterized protein</fullName>
    </submittedName>
</protein>
<evidence type="ECO:0000256" key="1">
    <source>
        <dbReference type="SAM" id="Phobius"/>
    </source>
</evidence>
<sequence>MKHENLVKPDQSFKIDKGQLDSDFIIGATNKRIKRNLFAVFIIGFPFYYVESGLLKVDF</sequence>
<feature type="transmembrane region" description="Helical" evidence="1">
    <location>
        <begin position="37"/>
        <end position="55"/>
    </location>
</feature>
<evidence type="ECO:0000313" key="3">
    <source>
        <dbReference type="Proteomes" id="UP000321301"/>
    </source>
</evidence>
<keyword evidence="1" id="KW-1133">Transmembrane helix</keyword>
<organism evidence="2 3">
    <name type="scientific">Cyclobacterium qasimii</name>
    <dbReference type="NCBI Taxonomy" id="1350429"/>
    <lineage>
        <taxon>Bacteria</taxon>
        <taxon>Pseudomonadati</taxon>
        <taxon>Bacteroidota</taxon>
        <taxon>Cytophagia</taxon>
        <taxon>Cytophagales</taxon>
        <taxon>Cyclobacteriaceae</taxon>
        <taxon>Cyclobacterium</taxon>
    </lineage>
</organism>